<gene>
    <name evidence="1" type="ORF">WJX72_002214</name>
</gene>
<protein>
    <submittedName>
        <fullName evidence="1">Uncharacterized protein</fullName>
    </submittedName>
</protein>
<name>A0AAW1PD54_9CHLO</name>
<evidence type="ECO:0000313" key="1">
    <source>
        <dbReference type="EMBL" id="KAK9811346.1"/>
    </source>
</evidence>
<evidence type="ECO:0000313" key="2">
    <source>
        <dbReference type="Proteomes" id="UP001489004"/>
    </source>
</evidence>
<dbReference type="AlphaFoldDB" id="A0AAW1PD54"/>
<accession>A0AAW1PD54</accession>
<reference evidence="1 2" key="1">
    <citation type="journal article" date="2024" name="Nat. Commun.">
        <title>Phylogenomics reveals the evolutionary origins of lichenization in chlorophyte algae.</title>
        <authorList>
            <person name="Puginier C."/>
            <person name="Libourel C."/>
            <person name="Otte J."/>
            <person name="Skaloud P."/>
            <person name="Haon M."/>
            <person name="Grisel S."/>
            <person name="Petersen M."/>
            <person name="Berrin J.G."/>
            <person name="Delaux P.M."/>
            <person name="Dal Grande F."/>
            <person name="Keller J."/>
        </authorList>
    </citation>
    <scope>NUCLEOTIDE SEQUENCE [LARGE SCALE GENOMIC DNA]</scope>
    <source>
        <strain evidence="1 2">SAG 2043</strain>
    </source>
</reference>
<dbReference type="Proteomes" id="UP001489004">
    <property type="component" value="Unassembled WGS sequence"/>
</dbReference>
<organism evidence="1 2">
    <name type="scientific">[Myrmecia] bisecta</name>
    <dbReference type="NCBI Taxonomy" id="41462"/>
    <lineage>
        <taxon>Eukaryota</taxon>
        <taxon>Viridiplantae</taxon>
        <taxon>Chlorophyta</taxon>
        <taxon>core chlorophytes</taxon>
        <taxon>Trebouxiophyceae</taxon>
        <taxon>Trebouxiales</taxon>
        <taxon>Trebouxiaceae</taxon>
        <taxon>Myrmecia</taxon>
    </lineage>
</organism>
<dbReference type="EMBL" id="JALJOR010000009">
    <property type="protein sequence ID" value="KAK9811346.1"/>
    <property type="molecule type" value="Genomic_DNA"/>
</dbReference>
<keyword evidence="2" id="KW-1185">Reference proteome</keyword>
<sequence length="152" mass="16233">MAPNEALPSYIPPQRVKCRFQDKNGAEYHAIQEAVNNDFNIDYDRWRVVGPAPWGGNCPSLKLSDPTCVLCPSGSLRTGAPLGCLPNPGGMFFADPGLFPVGFKVPVNCSLTIYDSPTCTRCTGYQPAWNATIIQEAGVPAPAPAPATRLPA</sequence>
<proteinExistence type="predicted"/>
<comment type="caution">
    <text evidence="1">The sequence shown here is derived from an EMBL/GenBank/DDBJ whole genome shotgun (WGS) entry which is preliminary data.</text>
</comment>